<dbReference type="HOGENOM" id="CLU_2228859_0_0_4"/>
<comment type="caution">
    <text evidence="2">The sequence shown here is derived from an EMBL/GenBank/DDBJ whole genome shotgun (WGS) entry which is preliminary data.</text>
</comment>
<reference evidence="2 3" key="1">
    <citation type="submission" date="2011-06" db="EMBL/GenBank/DDBJ databases">
        <authorList>
            <person name="Muzny D."/>
            <person name="Qin X."/>
            <person name="Deng J."/>
            <person name="Jiang H."/>
            <person name="Liu Y."/>
            <person name="Qu J."/>
            <person name="Song X.-Z."/>
            <person name="Zhang L."/>
            <person name="Thornton R."/>
            <person name="Coyle M."/>
            <person name="Francisco L."/>
            <person name="Jackson L."/>
            <person name="Javaid M."/>
            <person name="Korchina V."/>
            <person name="Kovar C."/>
            <person name="Mata R."/>
            <person name="Mathew T."/>
            <person name="Ngo R."/>
            <person name="Nguyen L."/>
            <person name="Nguyen N."/>
            <person name="Okwuonu G."/>
            <person name="Ongeri F."/>
            <person name="Pham C."/>
            <person name="Simmons D."/>
            <person name="Wilczek-Boney K."/>
            <person name="Hale W."/>
            <person name="Jakkamsetti A."/>
            <person name="Pham P."/>
            <person name="Ruth R."/>
            <person name="San Lucas F."/>
            <person name="Warren J."/>
            <person name="Zhang J."/>
            <person name="Zhao Z."/>
            <person name="Zhou C."/>
            <person name="Zhu D."/>
            <person name="Lee S."/>
            <person name="Bess C."/>
            <person name="Blankenburg K."/>
            <person name="Forbes L."/>
            <person name="Fu Q."/>
            <person name="Gubbala S."/>
            <person name="Hirani K."/>
            <person name="Jayaseelan J.C."/>
            <person name="Lara F."/>
            <person name="Munidasa M."/>
            <person name="Palculict T."/>
            <person name="Patil S."/>
            <person name="Pu L.-L."/>
            <person name="Saada N."/>
            <person name="Tang L."/>
            <person name="Weissenberger G."/>
            <person name="Zhu Y."/>
            <person name="Hemphill L."/>
            <person name="Shang Y."/>
            <person name="Youmans B."/>
            <person name="Ayvaz T."/>
            <person name="Ross M."/>
            <person name="Santibanez J."/>
            <person name="Aqrawi P."/>
            <person name="Gross S."/>
            <person name="Joshi V."/>
            <person name="Fowler G."/>
            <person name="Nazareth L."/>
            <person name="Reid J."/>
            <person name="Worley K."/>
            <person name="Petrosino J."/>
            <person name="Highlander S."/>
            <person name="Gibbs R."/>
        </authorList>
    </citation>
    <scope>NUCLEOTIDE SEQUENCE [LARGE SCALE GENOMIC DNA]</scope>
    <source>
        <strain evidence="2 3">9715</strain>
    </source>
</reference>
<dbReference type="PATRIC" id="fig|1030841.3.peg.2534"/>
<dbReference type="InterPro" id="IPR002622">
    <property type="entry name" value="Transposase_14"/>
</dbReference>
<feature type="non-terminal residue" evidence="2">
    <location>
        <position position="1"/>
    </location>
</feature>
<sequence length="105" mass="12217">NLFMTYSTDFRKLALAKLEQGISIRKVARELGISPDTVYKWKKNPVPKGYPEDRKPRKISRQALLQDVAQYPDAYCAERAQRFRCSTNAVHKALKRYGISRKKDQ</sequence>
<dbReference type="Gene3D" id="1.10.10.60">
    <property type="entry name" value="Homeodomain-like"/>
    <property type="match status" value="1"/>
</dbReference>
<organism evidence="2 3">
    <name type="scientific">Neisseria wadsworthii 9715</name>
    <dbReference type="NCBI Taxonomy" id="1030841"/>
    <lineage>
        <taxon>Bacteria</taxon>
        <taxon>Pseudomonadati</taxon>
        <taxon>Pseudomonadota</taxon>
        <taxon>Betaproteobacteria</taxon>
        <taxon>Neisseriales</taxon>
        <taxon>Neisseriaceae</taxon>
        <taxon>Neisseria</taxon>
    </lineage>
</organism>
<proteinExistence type="predicted"/>
<evidence type="ECO:0000259" key="1">
    <source>
        <dbReference type="Pfam" id="PF01710"/>
    </source>
</evidence>
<evidence type="ECO:0000313" key="2">
    <source>
        <dbReference type="EMBL" id="EGZ43291.1"/>
    </source>
</evidence>
<evidence type="ECO:0000313" key="3">
    <source>
        <dbReference type="Proteomes" id="UP000005336"/>
    </source>
</evidence>
<protein>
    <recommendedName>
        <fullName evidence="1">Transposase Synechocystis PCC 6803 domain-containing protein</fullName>
    </recommendedName>
</protein>
<name>G4CTY8_9NEIS</name>
<gene>
    <name evidence="2" type="ORF">HMPREF9370_2548</name>
</gene>
<feature type="domain" description="Transposase Synechocystis PCC 6803" evidence="1">
    <location>
        <begin position="4"/>
        <end position="104"/>
    </location>
</feature>
<dbReference type="InterPro" id="IPR009057">
    <property type="entry name" value="Homeodomain-like_sf"/>
</dbReference>
<accession>G4CTY8</accession>
<dbReference type="Proteomes" id="UP000005336">
    <property type="component" value="Unassembled WGS sequence"/>
</dbReference>
<keyword evidence="3" id="KW-1185">Reference proteome</keyword>
<dbReference type="RefSeq" id="WP_009117688.1">
    <property type="nucleotide sequence ID" value="NZ_JH165169.1"/>
</dbReference>
<dbReference type="Pfam" id="PF01710">
    <property type="entry name" value="HTH_Tnp_IS630"/>
    <property type="match status" value="1"/>
</dbReference>
<dbReference type="AlphaFoldDB" id="G4CTY8"/>
<dbReference type="SUPFAM" id="SSF46689">
    <property type="entry name" value="Homeodomain-like"/>
    <property type="match status" value="1"/>
</dbReference>
<dbReference type="EMBL" id="AGAZ01000092">
    <property type="protein sequence ID" value="EGZ43291.1"/>
    <property type="molecule type" value="Genomic_DNA"/>
</dbReference>